<dbReference type="RefSeq" id="WP_084886556.1">
    <property type="nucleotide sequence ID" value="NZ_NCVF01000017.1"/>
</dbReference>
<feature type="transmembrane region" description="Helical" evidence="1">
    <location>
        <begin position="144"/>
        <end position="167"/>
    </location>
</feature>
<comment type="caution">
    <text evidence="2">The sequence shown here is derived from an EMBL/GenBank/DDBJ whole genome shotgun (WGS) entry which is preliminary data.</text>
</comment>
<dbReference type="EMBL" id="NCVF01000017">
    <property type="protein sequence ID" value="ORO96344.1"/>
    <property type="molecule type" value="Genomic_DNA"/>
</dbReference>
<proteinExistence type="predicted"/>
<keyword evidence="1" id="KW-1133">Transmembrane helix</keyword>
<dbReference type="Proteomes" id="UP000193929">
    <property type="component" value="Unassembled WGS sequence"/>
</dbReference>
<evidence type="ECO:0000313" key="2">
    <source>
        <dbReference type="EMBL" id="ORO96344.1"/>
    </source>
</evidence>
<dbReference type="Gene3D" id="3.10.450.540">
    <property type="match status" value="1"/>
</dbReference>
<name>A0A1X1KAE9_STRMT</name>
<gene>
    <name evidence="2" type="ORF">B7700_01085</name>
</gene>
<protein>
    <submittedName>
        <fullName evidence="2">Uncharacterized protein</fullName>
    </submittedName>
</protein>
<dbReference type="CDD" id="cd16427">
    <property type="entry name" value="TraM-like"/>
    <property type="match status" value="1"/>
</dbReference>
<organism evidence="2 3">
    <name type="scientific">Streptococcus mitis</name>
    <dbReference type="NCBI Taxonomy" id="28037"/>
    <lineage>
        <taxon>Bacteria</taxon>
        <taxon>Bacillati</taxon>
        <taxon>Bacillota</taxon>
        <taxon>Bacilli</taxon>
        <taxon>Lactobacillales</taxon>
        <taxon>Streptococcaceae</taxon>
        <taxon>Streptococcus</taxon>
        <taxon>Streptococcus mitis group</taxon>
    </lineage>
</organism>
<sequence>MFRIINLQTNQQETCQNRDELLSLINDRSVWAEDRGETITIQIDQLGEEGIILDSLSLSLPLESIVEEALSGFGFKREKKSFGFLKSNKQKKEKRTSVKKDKKLESLKSVEQSQNNLVEDKKETEKLINKSVSDKPVKTRKLRFGSLVLTIVICLITIASIASLSLVQVQSKKINELENRIQLEEKQGKIEVFGRFFIANFYTGKSENIVDFLSSEMKSEGLELKKGVKAQSTIYESLTESQDIIQVTFVITTTEDSNNIKTIRMTLPVREEEKSMYGYVIVGKPIITGFAE</sequence>
<evidence type="ECO:0000313" key="3">
    <source>
        <dbReference type="Proteomes" id="UP000193929"/>
    </source>
</evidence>
<reference evidence="2 3" key="1">
    <citation type="journal article" date="2016" name="Eur. J. Clin. Microbiol. Infect. Dis.">
        <title>Whole genome sequencing as a tool for phylogenetic analysis of clinical strains of Mitis group streptococci.</title>
        <authorList>
            <person name="Rasmussen L.H."/>
            <person name="Dargis R."/>
            <person name="Hojholt K."/>
            <person name="Christensen J.J."/>
            <person name="Skovgaard O."/>
            <person name="Justesen U.S."/>
            <person name="Rosenvinge F.S."/>
            <person name="Moser C."/>
            <person name="Lukjancenko O."/>
            <person name="Rasmussen S."/>
            <person name="Nielsen X.C."/>
        </authorList>
    </citation>
    <scope>NUCLEOTIDE SEQUENCE [LARGE SCALE GENOMIC DNA]</scope>
    <source>
        <strain evidence="2 3">RH_50275_09</strain>
    </source>
</reference>
<accession>A0A1X1KAE9</accession>
<keyword evidence="1" id="KW-0812">Transmembrane</keyword>
<evidence type="ECO:0000256" key="1">
    <source>
        <dbReference type="SAM" id="Phobius"/>
    </source>
</evidence>
<dbReference type="AlphaFoldDB" id="A0A1X1KAE9"/>
<keyword evidence="1" id="KW-0472">Membrane</keyword>